<dbReference type="EMBL" id="CZQE01000245">
    <property type="protein sequence ID" value="CUS45346.1"/>
    <property type="molecule type" value="Genomic_DNA"/>
</dbReference>
<accession>A0A161K5K4</accession>
<gene>
    <name evidence="1" type="ORF">MGWOODY_Smn817</name>
</gene>
<protein>
    <submittedName>
        <fullName evidence="1">Uncharacterized protein</fullName>
    </submittedName>
</protein>
<proteinExistence type="predicted"/>
<organism evidence="1">
    <name type="scientific">hydrothermal vent metagenome</name>
    <dbReference type="NCBI Taxonomy" id="652676"/>
    <lineage>
        <taxon>unclassified sequences</taxon>
        <taxon>metagenomes</taxon>
        <taxon>ecological metagenomes</taxon>
    </lineage>
</organism>
<evidence type="ECO:0000313" key="1">
    <source>
        <dbReference type="EMBL" id="CUS45346.1"/>
    </source>
</evidence>
<dbReference type="AlphaFoldDB" id="A0A161K5K4"/>
<reference evidence="1" key="1">
    <citation type="submission" date="2015-10" db="EMBL/GenBank/DDBJ databases">
        <authorList>
            <person name="Gilbert D.G."/>
        </authorList>
    </citation>
    <scope>NUCLEOTIDE SEQUENCE</scope>
</reference>
<name>A0A161K5K4_9ZZZZ</name>
<sequence length="130" mass="13852">MSPTRMMAAIGALAAAQTAMAAHPAIRLGTPYPGSTITEPQRPRNCGTHFKFSTRAGLDQVARFYLAEGQGDHLPLLSDTGGKFPGYRMIVFSGGRTGRLLSVVLDARQGEVHGTVYYVLSRPAGCDTRG</sequence>